<dbReference type="GO" id="GO:0005737">
    <property type="term" value="C:cytoplasm"/>
    <property type="evidence" value="ECO:0007669"/>
    <property type="project" value="TreeGrafter"/>
</dbReference>
<dbReference type="InterPro" id="IPR007940">
    <property type="entry name" value="SH3BP5"/>
</dbReference>
<comment type="similarity">
    <text evidence="1">Belongs to the SH3BP5 family.</text>
</comment>
<dbReference type="GO" id="GO:0035556">
    <property type="term" value="P:intracellular signal transduction"/>
    <property type="evidence" value="ECO:0007669"/>
    <property type="project" value="InterPro"/>
</dbReference>
<evidence type="ECO:0000256" key="2">
    <source>
        <dbReference type="ARBA" id="ARBA00023054"/>
    </source>
</evidence>
<evidence type="ECO:0000256" key="1">
    <source>
        <dbReference type="ARBA" id="ARBA00007796"/>
    </source>
</evidence>
<reference evidence="4" key="1">
    <citation type="submission" date="2023-08" db="EMBL/GenBank/DDBJ databases">
        <authorList>
            <person name="Chen Y."/>
            <person name="Shah S."/>
            <person name="Dougan E. K."/>
            <person name="Thang M."/>
            <person name="Chan C."/>
        </authorList>
    </citation>
    <scope>NUCLEOTIDE SEQUENCE</scope>
</reference>
<protein>
    <submittedName>
        <fullName evidence="4">Uncharacterized protein</fullName>
    </submittedName>
</protein>
<dbReference type="Proteomes" id="UP001178507">
    <property type="component" value="Unassembled WGS sequence"/>
</dbReference>
<feature type="compositionally biased region" description="Acidic residues" evidence="3">
    <location>
        <begin position="286"/>
        <end position="295"/>
    </location>
</feature>
<accession>A0AA36JIE9</accession>
<evidence type="ECO:0000256" key="3">
    <source>
        <dbReference type="SAM" id="MobiDB-lite"/>
    </source>
</evidence>
<dbReference type="EMBL" id="CAUJNA010003612">
    <property type="protein sequence ID" value="CAJ1406020.1"/>
    <property type="molecule type" value="Genomic_DNA"/>
</dbReference>
<dbReference type="PANTHER" id="PTHR19423:SF1">
    <property type="entry name" value="SH3 DOMAIN-BINDING PROTEIN 5"/>
    <property type="match status" value="1"/>
</dbReference>
<proteinExistence type="inferred from homology"/>
<comment type="caution">
    <text evidence="4">The sequence shown here is derived from an EMBL/GenBank/DDBJ whole genome shotgun (WGS) entry which is preliminary data.</text>
</comment>
<organism evidence="4 5">
    <name type="scientific">Effrenium voratum</name>
    <dbReference type="NCBI Taxonomy" id="2562239"/>
    <lineage>
        <taxon>Eukaryota</taxon>
        <taxon>Sar</taxon>
        <taxon>Alveolata</taxon>
        <taxon>Dinophyceae</taxon>
        <taxon>Suessiales</taxon>
        <taxon>Symbiodiniaceae</taxon>
        <taxon>Effrenium</taxon>
    </lineage>
</organism>
<dbReference type="GO" id="GO:0004860">
    <property type="term" value="F:protein kinase inhibitor activity"/>
    <property type="evidence" value="ECO:0007669"/>
    <property type="project" value="TreeGrafter"/>
</dbReference>
<evidence type="ECO:0000313" key="4">
    <source>
        <dbReference type="EMBL" id="CAJ1406020.1"/>
    </source>
</evidence>
<sequence length="642" mass="71311">MSRVSWCFAELRGLQTLAEAWDEEGSGEARARASIIDDVWAPGVVTDASIHAMDFHVRDLGVPKCFMVIRGHEARNQARRKTFKPGSRTWGFGMAVPEGRHVRREPQALSDFDEAFCLLDNGVGVAVSAAMARRAALYSRSDLPVLEAAPRAAETVAPRFLLEVAEQLKPRKAAGVRAETSVKPCKSGLTKKLSRGGEEDVLSEWAKSWLQPSGEVFKDFGRFQERITHRFRCWHAGQAGNGFVPLPVLPPAPAERERSKSRRLVPRRWRKLNPLLEGSTAGGAEGAEEYNDEDSELPRSPVKSMRDITSASVMSIGPPSRSFQPHGVFREASLAETSLAETLPLLRCPAEFQEPHRMPNCESLTTSPEFLYFRLCELSGQLPCSEAILAFGAVLAALGRLVDAVKQDRMCGPVVLQQDVQDVPTNARMEPANFKHHDEDELIRQVPGLLERMNDAAEATNRLEFELSQAQARHKVALSEWTRLYDELRARHGSLSGAIDHAKPYFEALRECQAATRRAQQVRQLQRRRRQQLKAVEDAGQSGLLREELRSCDQEFELASQELSRTRAALAAQRKKVGAATIENARPCFGSPSRQALAQAQEAVAQVAERIAAAKADYKESLMELNRISDAVHAARSQWNFA</sequence>
<keyword evidence="2" id="KW-0175">Coiled coil</keyword>
<evidence type="ECO:0000313" key="5">
    <source>
        <dbReference type="Proteomes" id="UP001178507"/>
    </source>
</evidence>
<dbReference type="PANTHER" id="PTHR19423">
    <property type="entry name" value="SH3 DOMAIN-BINDING PROTEIN 5"/>
    <property type="match status" value="1"/>
</dbReference>
<feature type="region of interest" description="Disordered" evidence="3">
    <location>
        <begin position="275"/>
        <end position="302"/>
    </location>
</feature>
<gene>
    <name evidence="4" type="ORF">EVOR1521_LOCUS28087</name>
</gene>
<keyword evidence="5" id="KW-1185">Reference proteome</keyword>
<dbReference type="Pfam" id="PF05276">
    <property type="entry name" value="SH3BP5"/>
    <property type="match status" value="2"/>
</dbReference>
<name>A0AA36JIE9_9DINO</name>
<dbReference type="AlphaFoldDB" id="A0AA36JIE9"/>